<reference evidence="2 3" key="1">
    <citation type="submission" date="2018-09" db="EMBL/GenBank/DDBJ databases">
        <title>Paenibacillus aracenensis nov. sp. isolated from a cave in southern Spain.</title>
        <authorList>
            <person name="Jurado V."/>
            <person name="Gutierrez-Patricio S."/>
            <person name="Gonzalez-Pimentel J.L."/>
            <person name="Miller A.Z."/>
            <person name="Laiz L."/>
            <person name="Saiz-Jimenez C."/>
        </authorList>
    </citation>
    <scope>NUCLEOTIDE SEQUENCE [LARGE SCALE GENOMIC DNA]</scope>
    <source>
        <strain evidence="2 3">DSM 22867</strain>
    </source>
</reference>
<organism evidence="2 3">
    <name type="scientific">Paenibacillus nanensis</name>
    <dbReference type="NCBI Taxonomy" id="393251"/>
    <lineage>
        <taxon>Bacteria</taxon>
        <taxon>Bacillati</taxon>
        <taxon>Bacillota</taxon>
        <taxon>Bacilli</taxon>
        <taxon>Bacillales</taxon>
        <taxon>Paenibacillaceae</taxon>
        <taxon>Paenibacillus</taxon>
    </lineage>
</organism>
<evidence type="ECO:0000313" key="3">
    <source>
        <dbReference type="Proteomes" id="UP000266482"/>
    </source>
</evidence>
<comment type="caution">
    <text evidence="2">The sequence shown here is derived from an EMBL/GenBank/DDBJ whole genome shotgun (WGS) entry which is preliminary data.</text>
</comment>
<keyword evidence="1" id="KW-0812">Transmembrane</keyword>
<dbReference type="EMBL" id="QXQA01000003">
    <property type="protein sequence ID" value="RIX53945.1"/>
    <property type="molecule type" value="Genomic_DNA"/>
</dbReference>
<dbReference type="AlphaFoldDB" id="A0A3A1V0C3"/>
<gene>
    <name evidence="2" type="ORF">D3P08_06725</name>
</gene>
<feature type="transmembrane region" description="Helical" evidence="1">
    <location>
        <begin position="42"/>
        <end position="67"/>
    </location>
</feature>
<name>A0A3A1V0C3_9BACL</name>
<sequence length="105" mass="11858">MNVIHVPIWTAKLVHILNCWEFHRKEVNEKLEMKKLGFFDRVLFILGLTLAGVVAFILVAGVIVVLLKMFLDLKQSGKVHAVTMRKDVTDADQTGSPQLLDRSDS</sequence>
<keyword evidence="1" id="KW-1133">Transmembrane helix</keyword>
<keyword evidence="3" id="KW-1185">Reference proteome</keyword>
<evidence type="ECO:0000313" key="2">
    <source>
        <dbReference type="EMBL" id="RIX53945.1"/>
    </source>
</evidence>
<proteinExistence type="predicted"/>
<protein>
    <submittedName>
        <fullName evidence="2">Uncharacterized protein</fullName>
    </submittedName>
</protein>
<accession>A0A3A1V0C3</accession>
<keyword evidence="1" id="KW-0472">Membrane</keyword>
<evidence type="ECO:0000256" key="1">
    <source>
        <dbReference type="SAM" id="Phobius"/>
    </source>
</evidence>
<dbReference type="Proteomes" id="UP000266482">
    <property type="component" value="Unassembled WGS sequence"/>
</dbReference>